<dbReference type="InterPro" id="IPR056411">
    <property type="entry name" value="CysS_C"/>
</dbReference>
<keyword evidence="2" id="KW-0472">Membrane</keyword>
<comment type="caution">
    <text evidence="5">The sequence shown here is derived from an EMBL/GenBank/DDBJ whole genome shotgun (WGS) entry which is preliminary data.</text>
</comment>
<reference evidence="6" key="1">
    <citation type="journal article" date="2019" name="Int. J. Syst. Evol. Microbiol.">
        <title>The Global Catalogue of Microorganisms (GCM) 10K type strain sequencing project: providing services to taxonomists for standard genome sequencing and annotation.</title>
        <authorList>
            <consortium name="The Broad Institute Genomics Platform"/>
            <consortium name="The Broad Institute Genome Sequencing Center for Infectious Disease"/>
            <person name="Wu L."/>
            <person name="Ma J."/>
        </authorList>
    </citation>
    <scope>NUCLEOTIDE SEQUENCE [LARGE SCALE GENOMIC DNA]</scope>
    <source>
        <strain evidence="6">CCUG 60214</strain>
    </source>
</reference>
<organism evidence="5 6">
    <name type="scientific">Saccharothrix hoggarensis</name>
    <dbReference type="NCBI Taxonomy" id="913853"/>
    <lineage>
        <taxon>Bacteria</taxon>
        <taxon>Bacillati</taxon>
        <taxon>Actinomycetota</taxon>
        <taxon>Actinomycetes</taxon>
        <taxon>Pseudonocardiales</taxon>
        <taxon>Pseudonocardiaceae</taxon>
        <taxon>Saccharothrix</taxon>
    </lineage>
</organism>
<evidence type="ECO:0000256" key="2">
    <source>
        <dbReference type="SAM" id="Phobius"/>
    </source>
</evidence>
<feature type="transmembrane region" description="Helical" evidence="2">
    <location>
        <begin position="63"/>
        <end position="84"/>
    </location>
</feature>
<sequence length="230" mass="25216">MNARQTTVVAEPHGQVALVSVGFPLLGAAVVWGLKSIAGWVAGLSWAPMQGPFRLVASIPEPWATIGSVAVGAVLGLVVAGIAAHERLVVEVFNEGVELLRGGKHRSFDRTLVSAAFLDGKKLVLLGVDTGELARESHDLKPEELANAFQTHGYQWLEDGDPYRDEYRRWVDGTPDLPPGANALLKVRAEALRKDDKSDAAELREELSRLGVVVREEKKRQYWRLTRSLH</sequence>
<keyword evidence="1" id="KW-0175">Coiled coil</keyword>
<evidence type="ECO:0000313" key="6">
    <source>
        <dbReference type="Proteomes" id="UP001597168"/>
    </source>
</evidence>
<evidence type="ECO:0000313" key="5">
    <source>
        <dbReference type="EMBL" id="MFD1149109.1"/>
    </source>
</evidence>
<feature type="domain" description="Cysteinyl-tRNA ligase anticodon binding" evidence="3">
    <location>
        <begin position="174"/>
        <end position="224"/>
    </location>
</feature>
<gene>
    <name evidence="5" type="ORF">ACFQ3T_18410</name>
</gene>
<keyword evidence="2" id="KW-0812">Transmembrane</keyword>
<accession>A0ABW3QW95</accession>
<feature type="coiled-coil region" evidence="1">
    <location>
        <begin position="186"/>
        <end position="220"/>
    </location>
</feature>
<evidence type="ECO:0008006" key="7">
    <source>
        <dbReference type="Google" id="ProtNLM"/>
    </source>
</evidence>
<dbReference type="RefSeq" id="WP_380724523.1">
    <property type="nucleotide sequence ID" value="NZ_JBHTLK010000091.1"/>
</dbReference>
<keyword evidence="6" id="KW-1185">Reference proteome</keyword>
<dbReference type="Pfam" id="PF23494">
    <property type="entry name" value="bPH_10"/>
    <property type="match status" value="1"/>
</dbReference>
<evidence type="ECO:0000259" key="3">
    <source>
        <dbReference type="Pfam" id="PF23493"/>
    </source>
</evidence>
<evidence type="ECO:0000256" key="1">
    <source>
        <dbReference type="SAM" id="Coils"/>
    </source>
</evidence>
<dbReference type="EMBL" id="JBHTLK010000091">
    <property type="protein sequence ID" value="MFD1149109.1"/>
    <property type="molecule type" value="Genomic_DNA"/>
</dbReference>
<dbReference type="InterPro" id="IPR057798">
    <property type="entry name" value="PH_YqeB"/>
</dbReference>
<protein>
    <recommendedName>
        <fullName evidence="7">DUF308 domain-containing protein</fullName>
    </recommendedName>
</protein>
<keyword evidence="2" id="KW-1133">Transmembrane helix</keyword>
<feature type="transmembrane region" description="Helical" evidence="2">
    <location>
        <begin position="21"/>
        <end position="43"/>
    </location>
</feature>
<proteinExistence type="predicted"/>
<name>A0ABW3QW95_9PSEU</name>
<feature type="domain" description="YqeB PH" evidence="4">
    <location>
        <begin position="7"/>
        <end position="156"/>
    </location>
</feature>
<evidence type="ECO:0000259" key="4">
    <source>
        <dbReference type="Pfam" id="PF23494"/>
    </source>
</evidence>
<dbReference type="Pfam" id="PF23493">
    <property type="entry name" value="CysS_C"/>
    <property type="match status" value="1"/>
</dbReference>
<dbReference type="Proteomes" id="UP001597168">
    <property type="component" value="Unassembled WGS sequence"/>
</dbReference>